<gene>
    <name evidence="2" type="ORF">H8J70_03985</name>
</gene>
<sequence>MKIDLHMHTTCSDGVYTPEELTSMAVQAGLDIIAISDHDTTAAYSGHDFAPGLTVIRAIEMSSECEDEDVHVLGYYIDPHSPELTDYCRQFRKKRLHRALEIVDKCIERGYNLDRKSVEDLLDKGGTVGRPHIARMLVDGGYCPDVKTAFDTLLYRGGPVYVPYKRWSIDECIGLIHAAGGVAVLAHPGLLKHTLSQVLAHPFDGIEVFHPNNRGRFDEFLALAHKHHWLISGGSDFHGVSGRFPETLGLFSVQEQQVADFLALGKKKGIL</sequence>
<dbReference type="InterPro" id="IPR003141">
    <property type="entry name" value="Pol/His_phosphatase_N"/>
</dbReference>
<dbReference type="RefSeq" id="WP_186502570.1">
    <property type="nucleotide sequence ID" value="NZ_JACOGK010000008.1"/>
</dbReference>
<dbReference type="EMBL" id="JACOGK010000008">
    <property type="protein sequence ID" value="MBC3536410.1"/>
    <property type="molecule type" value="Genomic_DNA"/>
</dbReference>
<comment type="caution">
    <text evidence="2">The sequence shown here is derived from an EMBL/GenBank/DDBJ whole genome shotgun (WGS) entry which is preliminary data.</text>
</comment>
<dbReference type="PANTHER" id="PTHR42924:SF3">
    <property type="entry name" value="POLYMERASE_HISTIDINOL PHOSPHATASE N-TERMINAL DOMAIN-CONTAINING PROTEIN"/>
    <property type="match status" value="1"/>
</dbReference>
<dbReference type="SMART" id="SM00481">
    <property type="entry name" value="POLIIIAc"/>
    <property type="match status" value="1"/>
</dbReference>
<name>A0ABR6VGG5_9FIRM</name>
<dbReference type="InterPro" id="IPR004013">
    <property type="entry name" value="PHP_dom"/>
</dbReference>
<feature type="domain" description="Polymerase/histidinol phosphatase N-terminal" evidence="1">
    <location>
        <begin position="3"/>
        <end position="65"/>
    </location>
</feature>
<dbReference type="InterPro" id="IPR016195">
    <property type="entry name" value="Pol/histidinol_Pase-like"/>
</dbReference>
<dbReference type="Gene3D" id="1.10.150.650">
    <property type="match status" value="1"/>
</dbReference>
<dbReference type="Pfam" id="PF02811">
    <property type="entry name" value="PHP"/>
    <property type="match status" value="1"/>
</dbReference>
<dbReference type="SUPFAM" id="SSF89550">
    <property type="entry name" value="PHP domain-like"/>
    <property type="match status" value="1"/>
</dbReference>
<proteinExistence type="predicted"/>
<organism evidence="2 3">
    <name type="scientific">Megasphaera hominis</name>
    <dbReference type="NCBI Taxonomy" id="159836"/>
    <lineage>
        <taxon>Bacteria</taxon>
        <taxon>Bacillati</taxon>
        <taxon>Bacillota</taxon>
        <taxon>Negativicutes</taxon>
        <taxon>Veillonellales</taxon>
        <taxon>Veillonellaceae</taxon>
        <taxon>Megasphaera</taxon>
    </lineage>
</organism>
<protein>
    <submittedName>
        <fullName evidence="2">PHP domain-containing protein</fullName>
    </submittedName>
</protein>
<dbReference type="Proteomes" id="UP000606870">
    <property type="component" value="Unassembled WGS sequence"/>
</dbReference>
<dbReference type="CDD" id="cd07438">
    <property type="entry name" value="PHP_HisPPase_AMP"/>
    <property type="match status" value="1"/>
</dbReference>
<dbReference type="PANTHER" id="PTHR42924">
    <property type="entry name" value="EXONUCLEASE"/>
    <property type="match status" value="1"/>
</dbReference>
<keyword evidence="3" id="KW-1185">Reference proteome</keyword>
<reference evidence="2 3" key="1">
    <citation type="submission" date="2020-08" db="EMBL/GenBank/DDBJ databases">
        <authorList>
            <person name="Liu C."/>
            <person name="Sun Q."/>
        </authorList>
    </citation>
    <scope>NUCLEOTIDE SEQUENCE [LARGE SCALE GENOMIC DNA]</scope>
    <source>
        <strain evidence="2 3">NSJ-59</strain>
    </source>
</reference>
<accession>A0ABR6VGG5</accession>
<evidence type="ECO:0000313" key="3">
    <source>
        <dbReference type="Proteomes" id="UP000606870"/>
    </source>
</evidence>
<evidence type="ECO:0000259" key="1">
    <source>
        <dbReference type="SMART" id="SM00481"/>
    </source>
</evidence>
<dbReference type="InterPro" id="IPR052018">
    <property type="entry name" value="PHP_domain"/>
</dbReference>
<dbReference type="Gene3D" id="3.20.20.140">
    <property type="entry name" value="Metal-dependent hydrolases"/>
    <property type="match status" value="1"/>
</dbReference>
<evidence type="ECO:0000313" key="2">
    <source>
        <dbReference type="EMBL" id="MBC3536410.1"/>
    </source>
</evidence>